<dbReference type="EMBL" id="JABRWJ010000008">
    <property type="protein sequence ID" value="NRF70324.1"/>
    <property type="molecule type" value="Genomic_DNA"/>
</dbReference>
<accession>A0ABX2ENQ8</accession>
<protein>
    <recommendedName>
        <fullName evidence="3">Flagellar protein FlgN</fullName>
    </recommendedName>
</protein>
<reference evidence="1 2" key="1">
    <citation type="submission" date="2020-05" db="EMBL/GenBank/DDBJ databases">
        <title>Aquincola sp. isolate from soil.</title>
        <authorList>
            <person name="Han J."/>
            <person name="Kim D.-U."/>
        </authorList>
    </citation>
    <scope>NUCLEOTIDE SEQUENCE [LARGE SCALE GENOMIC DNA]</scope>
    <source>
        <strain evidence="1 2">S2</strain>
    </source>
</reference>
<evidence type="ECO:0000313" key="1">
    <source>
        <dbReference type="EMBL" id="NRF70324.1"/>
    </source>
</evidence>
<evidence type="ECO:0000313" key="2">
    <source>
        <dbReference type="Proteomes" id="UP000737171"/>
    </source>
</evidence>
<organism evidence="1 2">
    <name type="scientific">Pseudaquabacterium terrae</name>
    <dbReference type="NCBI Taxonomy" id="2732868"/>
    <lineage>
        <taxon>Bacteria</taxon>
        <taxon>Pseudomonadati</taxon>
        <taxon>Pseudomonadota</taxon>
        <taxon>Betaproteobacteria</taxon>
        <taxon>Burkholderiales</taxon>
        <taxon>Sphaerotilaceae</taxon>
        <taxon>Pseudaquabacterium</taxon>
    </lineage>
</organism>
<name>A0ABX2ENQ8_9BURK</name>
<keyword evidence="2" id="KW-1185">Reference proteome</keyword>
<sequence>MITTPAEQHALQQTSDLEAAVARVELGLTALADALRERDAPAVEFKANELHRALAAAVQRFTHAARHGGVPEPMRRRLARVSGQVASQREALARATAALDRAIDVLLPDHPHKAAAAGLYGARGLPDGLRGGTSVVA</sequence>
<dbReference type="RefSeq" id="WP_173129129.1">
    <property type="nucleotide sequence ID" value="NZ_JABRWJ010000008.1"/>
</dbReference>
<comment type="caution">
    <text evidence="1">The sequence shown here is derived from an EMBL/GenBank/DDBJ whole genome shotgun (WGS) entry which is preliminary data.</text>
</comment>
<evidence type="ECO:0008006" key="3">
    <source>
        <dbReference type="Google" id="ProtNLM"/>
    </source>
</evidence>
<proteinExistence type="predicted"/>
<gene>
    <name evidence="1" type="ORF">HLB44_25270</name>
</gene>
<dbReference type="Proteomes" id="UP000737171">
    <property type="component" value="Unassembled WGS sequence"/>
</dbReference>